<evidence type="ECO:0000256" key="19">
    <source>
        <dbReference type="ARBA" id="ARBA00047977"/>
    </source>
</evidence>
<evidence type="ECO:0000256" key="1">
    <source>
        <dbReference type="ARBA" id="ARBA00004524"/>
    </source>
</evidence>
<dbReference type="EC" id="1.-.-.-" evidence="25"/>
<dbReference type="GO" id="GO:0004499">
    <property type="term" value="F:N,N-dimethylaniline monooxygenase activity"/>
    <property type="evidence" value="ECO:0007669"/>
    <property type="project" value="InterPro"/>
</dbReference>
<keyword evidence="11 25" id="KW-0560">Oxidoreductase</keyword>
<keyword evidence="9" id="KW-0521">NADP</keyword>
<comment type="catalytic activity">
    <reaction evidence="16">
        <text>heptan-2-one + NADPH + O2 + H(+) = pentyl acetate + NADP(+) + H2O</text>
        <dbReference type="Rhea" id="RHEA:54836"/>
        <dbReference type="ChEBI" id="CHEBI:5672"/>
        <dbReference type="ChEBI" id="CHEBI:15377"/>
        <dbReference type="ChEBI" id="CHEBI:15378"/>
        <dbReference type="ChEBI" id="CHEBI:15379"/>
        <dbReference type="ChEBI" id="CHEBI:57783"/>
        <dbReference type="ChEBI" id="CHEBI:58349"/>
        <dbReference type="ChEBI" id="CHEBI:87362"/>
    </reaction>
    <physiologicalReaction direction="left-to-right" evidence="16">
        <dbReference type="Rhea" id="RHEA:54837"/>
    </physiologicalReaction>
</comment>
<evidence type="ECO:0000256" key="16">
    <source>
        <dbReference type="ARBA" id="ARBA00047574"/>
    </source>
</evidence>
<dbReference type="InterPro" id="IPR002257">
    <property type="entry name" value="Flavin_mOase_5"/>
</dbReference>
<comment type="function">
    <text evidence="14">Acts as a Baeyer-Villiger monooxygenase on a broad range of substrates. Catalyzes the insertion of an oxygen atom into a carbon-carbon bond adjacent to a carbonyl, which converts ketones to esters. Active on diverse carbonyl compounds, whereas soft nucleophiles are mostly non- or poorly reactive. In contrast with other forms of FMO it is non- or poorly active on 'classical' substrates such as drugs, pesticides, and dietary components containing soft nucleophilic heteroatoms. Able to oxidize drug molecules bearing a carbonyl group on an aliphatic chain, such as nabumetone and pentoxifylline. Also, in the absence of substrates, shows slow but yet significant NADPH oxidase activity. Acts as a positive modulator of cholesterol biosynthesis as well as glucose homeostasis, promoting metabolic aging via pleiotropic effects.</text>
</comment>
<comment type="cofactor">
    <cofactor evidence="25">
        <name>FAD</name>
        <dbReference type="ChEBI" id="CHEBI:57692"/>
    </cofactor>
</comment>
<evidence type="ECO:0000256" key="12">
    <source>
        <dbReference type="ARBA" id="ARBA00023098"/>
    </source>
</evidence>
<keyword evidence="3" id="KW-0488">Methylation</keyword>
<protein>
    <recommendedName>
        <fullName evidence="25">Flavin-containing monooxygenase</fullName>
        <ecNumber evidence="25">1.-.-.-</ecNumber>
    </recommendedName>
</protein>
<dbReference type="PRINTS" id="PR00370">
    <property type="entry name" value="FMOXYGENASE"/>
</dbReference>
<dbReference type="InterPro" id="IPR000960">
    <property type="entry name" value="Flavin_mOase"/>
</dbReference>
<keyword evidence="5 25" id="KW-0285">Flavoprotein</keyword>
<dbReference type="PANTHER" id="PTHR23023">
    <property type="entry name" value="DIMETHYLANILINE MONOOXYGENASE"/>
    <property type="match status" value="1"/>
</dbReference>
<dbReference type="Pfam" id="PF00743">
    <property type="entry name" value="FMO-like"/>
    <property type="match status" value="1"/>
</dbReference>
<comment type="catalytic activity">
    <reaction evidence="17">
        <text>sulcatone + NADPH + O2 + H(+) = 4-methylpent-3-en-1-yl acetate + NADP(+) + H2O</text>
        <dbReference type="Rhea" id="RHEA:54864"/>
        <dbReference type="ChEBI" id="CHEBI:15377"/>
        <dbReference type="ChEBI" id="CHEBI:15378"/>
        <dbReference type="ChEBI" id="CHEBI:15379"/>
        <dbReference type="ChEBI" id="CHEBI:16310"/>
        <dbReference type="ChEBI" id="CHEBI:57783"/>
        <dbReference type="ChEBI" id="CHEBI:58349"/>
        <dbReference type="ChEBI" id="CHEBI:138373"/>
    </reaction>
    <physiologicalReaction direction="left-to-right" evidence="17">
        <dbReference type="Rhea" id="RHEA:54865"/>
    </physiologicalReaction>
</comment>
<comment type="similarity">
    <text evidence="2 25">Belongs to the FMO family.</text>
</comment>
<comment type="catalytic activity">
    <reaction evidence="22">
        <text>heptan-4-one + NADPH + O2 + H(+) = propyl butanoate + NADP(+) + H2O</text>
        <dbReference type="Rhea" id="RHEA:54852"/>
        <dbReference type="ChEBI" id="CHEBI:15377"/>
        <dbReference type="ChEBI" id="CHEBI:15378"/>
        <dbReference type="ChEBI" id="CHEBI:15379"/>
        <dbReference type="ChEBI" id="CHEBI:57783"/>
        <dbReference type="ChEBI" id="CHEBI:58349"/>
        <dbReference type="ChEBI" id="CHEBI:89484"/>
        <dbReference type="ChEBI" id="CHEBI:89719"/>
    </reaction>
    <physiologicalReaction direction="left-to-right" evidence="22">
        <dbReference type="Rhea" id="RHEA:54853"/>
    </physiologicalReaction>
</comment>
<comment type="catalytic activity">
    <reaction evidence="19">
        <text>hexan-3-one + NADPH + O2 + H(+) = ethyl butanoate + NADP(+) + H2O</text>
        <dbReference type="Rhea" id="RHEA:54844"/>
        <dbReference type="ChEBI" id="CHEBI:15377"/>
        <dbReference type="ChEBI" id="CHEBI:15378"/>
        <dbReference type="ChEBI" id="CHEBI:15379"/>
        <dbReference type="ChEBI" id="CHEBI:57783"/>
        <dbReference type="ChEBI" id="CHEBI:58349"/>
        <dbReference type="ChEBI" id="CHEBI:88764"/>
        <dbReference type="ChEBI" id="CHEBI:89891"/>
    </reaction>
    <physiologicalReaction direction="left-to-right" evidence="19">
        <dbReference type="Rhea" id="RHEA:54845"/>
    </physiologicalReaction>
</comment>
<keyword evidence="10 26" id="KW-1133">Transmembrane helix</keyword>
<dbReference type="InterPro" id="IPR050346">
    <property type="entry name" value="FMO-like"/>
</dbReference>
<evidence type="ECO:0000256" key="24">
    <source>
        <dbReference type="ARBA" id="ARBA00049475"/>
    </source>
</evidence>
<dbReference type="AlphaFoldDB" id="A0AAQ4D4Y2"/>
<keyword evidence="25" id="KW-0503">Monooxygenase</keyword>
<evidence type="ECO:0000256" key="4">
    <source>
        <dbReference type="ARBA" id="ARBA00022553"/>
    </source>
</evidence>
<dbReference type="GO" id="GO:0050661">
    <property type="term" value="F:NADP binding"/>
    <property type="evidence" value="ECO:0007669"/>
    <property type="project" value="InterPro"/>
</dbReference>
<keyword evidence="12" id="KW-0443">Lipid metabolism</keyword>
<dbReference type="Proteomes" id="UP001321473">
    <property type="component" value="Unassembled WGS sequence"/>
</dbReference>
<dbReference type="PRINTS" id="PR01125">
    <property type="entry name" value="FMOXYGENASE5"/>
</dbReference>
<evidence type="ECO:0000256" key="26">
    <source>
        <dbReference type="SAM" id="Phobius"/>
    </source>
</evidence>
<comment type="catalytic activity">
    <reaction evidence="24">
        <text>octan-3-one + NADPH + O2 + H(+) = pentyl propanoate + NADP(+) + H2O</text>
        <dbReference type="Rhea" id="RHEA:54840"/>
        <dbReference type="ChEBI" id="CHEBI:15377"/>
        <dbReference type="ChEBI" id="CHEBI:15378"/>
        <dbReference type="ChEBI" id="CHEBI:15379"/>
        <dbReference type="ChEBI" id="CHEBI:57783"/>
        <dbReference type="ChEBI" id="CHEBI:58349"/>
        <dbReference type="ChEBI" id="CHEBI:80946"/>
        <dbReference type="ChEBI" id="CHEBI:87373"/>
    </reaction>
    <physiologicalReaction direction="left-to-right" evidence="24">
        <dbReference type="Rhea" id="RHEA:54841"/>
    </physiologicalReaction>
</comment>
<evidence type="ECO:0000256" key="9">
    <source>
        <dbReference type="ARBA" id="ARBA00022857"/>
    </source>
</evidence>
<evidence type="ECO:0000256" key="7">
    <source>
        <dbReference type="ARBA" id="ARBA00022827"/>
    </source>
</evidence>
<evidence type="ECO:0000313" key="28">
    <source>
        <dbReference type="Proteomes" id="UP001321473"/>
    </source>
</evidence>
<comment type="catalytic activity">
    <reaction evidence="23">
        <text>N,N-dimethylaniline + NADPH + O2 + H(+) = N,N-dimethylaniline N-oxide + NADP(+) + H2O</text>
        <dbReference type="Rhea" id="RHEA:24468"/>
        <dbReference type="ChEBI" id="CHEBI:15377"/>
        <dbReference type="ChEBI" id="CHEBI:15378"/>
        <dbReference type="ChEBI" id="CHEBI:15379"/>
        <dbReference type="ChEBI" id="CHEBI:16269"/>
        <dbReference type="ChEBI" id="CHEBI:17735"/>
        <dbReference type="ChEBI" id="CHEBI:57783"/>
        <dbReference type="ChEBI" id="CHEBI:58349"/>
        <dbReference type="EC" id="1.14.13.8"/>
    </reaction>
    <physiologicalReaction direction="left-to-right" evidence="23">
        <dbReference type="Rhea" id="RHEA:24469"/>
    </physiologicalReaction>
</comment>
<dbReference type="InterPro" id="IPR020946">
    <property type="entry name" value="Flavin_mOase-like"/>
</dbReference>
<proteinExistence type="inferred from homology"/>
<dbReference type="GO" id="GO:0006629">
    <property type="term" value="P:lipid metabolic process"/>
    <property type="evidence" value="ECO:0007669"/>
    <property type="project" value="UniProtKB-KW"/>
</dbReference>
<dbReference type="PIRSF" id="PIRSF000332">
    <property type="entry name" value="FMO"/>
    <property type="match status" value="1"/>
</dbReference>
<evidence type="ECO:0000256" key="5">
    <source>
        <dbReference type="ARBA" id="ARBA00022630"/>
    </source>
</evidence>
<evidence type="ECO:0000256" key="22">
    <source>
        <dbReference type="ARBA" id="ARBA00048990"/>
    </source>
</evidence>
<keyword evidence="8" id="KW-0256">Endoplasmic reticulum</keyword>
<comment type="catalytic activity">
    <reaction evidence="20">
        <text>octan-3-one + NADPH + O2 + H(+) = ethyl hexanoate + NADP(+) + H2O</text>
        <dbReference type="Rhea" id="RHEA:54856"/>
        <dbReference type="ChEBI" id="CHEBI:15377"/>
        <dbReference type="ChEBI" id="CHEBI:15378"/>
        <dbReference type="ChEBI" id="CHEBI:15379"/>
        <dbReference type="ChEBI" id="CHEBI:57783"/>
        <dbReference type="ChEBI" id="CHEBI:58349"/>
        <dbReference type="ChEBI" id="CHEBI:80946"/>
        <dbReference type="ChEBI" id="CHEBI:86055"/>
    </reaction>
    <physiologicalReaction direction="left-to-right" evidence="20">
        <dbReference type="Rhea" id="RHEA:54857"/>
    </physiologicalReaction>
</comment>
<evidence type="ECO:0000256" key="8">
    <source>
        <dbReference type="ARBA" id="ARBA00022848"/>
    </source>
</evidence>
<keyword evidence="7 25" id="KW-0274">FAD</keyword>
<comment type="subcellular location">
    <subcellularLocation>
        <location evidence="1">Microsome membrane</location>
    </subcellularLocation>
</comment>
<comment type="caution">
    <text evidence="27">The sequence shown here is derived from an EMBL/GenBank/DDBJ whole genome shotgun (WGS) entry which is preliminary data.</text>
</comment>
<comment type="catalytic activity">
    <reaction evidence="18">
        <text>NADPH + O2 + H(+) = H2O2 + NADP(+)</text>
        <dbReference type="Rhea" id="RHEA:11260"/>
        <dbReference type="ChEBI" id="CHEBI:15378"/>
        <dbReference type="ChEBI" id="CHEBI:15379"/>
        <dbReference type="ChEBI" id="CHEBI:16240"/>
        <dbReference type="ChEBI" id="CHEBI:57783"/>
        <dbReference type="ChEBI" id="CHEBI:58349"/>
        <dbReference type="EC" id="1.6.3.1"/>
    </reaction>
    <physiologicalReaction direction="left-to-right" evidence="18">
        <dbReference type="Rhea" id="RHEA:11261"/>
    </physiologicalReaction>
</comment>
<comment type="catalytic activity">
    <reaction evidence="15">
        <text>hexan-3-one + NADPH + O2 + H(+) = propyl propanoate + NADP(+) + H2O</text>
        <dbReference type="Rhea" id="RHEA:54848"/>
        <dbReference type="ChEBI" id="CHEBI:15377"/>
        <dbReference type="ChEBI" id="CHEBI:15378"/>
        <dbReference type="ChEBI" id="CHEBI:15379"/>
        <dbReference type="ChEBI" id="CHEBI:57783"/>
        <dbReference type="ChEBI" id="CHEBI:58349"/>
        <dbReference type="ChEBI" id="CHEBI:89828"/>
        <dbReference type="ChEBI" id="CHEBI:89891"/>
    </reaction>
    <physiologicalReaction direction="left-to-right" evidence="15">
        <dbReference type="Rhea" id="RHEA:54849"/>
    </physiologicalReaction>
</comment>
<evidence type="ECO:0000256" key="18">
    <source>
        <dbReference type="ARBA" id="ARBA00047864"/>
    </source>
</evidence>
<keyword evidence="4" id="KW-0597">Phosphoprotein</keyword>
<comment type="catalytic activity">
    <reaction evidence="21">
        <text>(2E)-geranial + NADPH + O2 + H(+) = (1E)-2,6-dimethylhepta-1,5-dien-1-yl formate + NADP(+) + H2O</text>
        <dbReference type="Rhea" id="RHEA:54860"/>
        <dbReference type="ChEBI" id="CHEBI:15377"/>
        <dbReference type="ChEBI" id="CHEBI:15378"/>
        <dbReference type="ChEBI" id="CHEBI:15379"/>
        <dbReference type="ChEBI" id="CHEBI:16980"/>
        <dbReference type="ChEBI" id="CHEBI:57783"/>
        <dbReference type="ChEBI" id="CHEBI:58349"/>
        <dbReference type="ChEBI" id="CHEBI:138375"/>
    </reaction>
    <physiologicalReaction direction="left-to-right" evidence="21">
        <dbReference type="Rhea" id="RHEA:54861"/>
    </physiologicalReaction>
</comment>
<evidence type="ECO:0000256" key="14">
    <source>
        <dbReference type="ARBA" id="ARBA00045722"/>
    </source>
</evidence>
<dbReference type="GO" id="GO:0050660">
    <property type="term" value="F:flavin adenine dinucleotide binding"/>
    <property type="evidence" value="ECO:0007669"/>
    <property type="project" value="InterPro"/>
</dbReference>
<name>A0AAQ4D4Y2_AMBAM</name>
<dbReference type="EMBL" id="JARKHS020035146">
    <property type="protein sequence ID" value="KAK8757522.1"/>
    <property type="molecule type" value="Genomic_DNA"/>
</dbReference>
<sequence>MSKDGKYSRGHQYECSSACGSGVCWQVWLSTRRGSWVIGRVGPRGRPFDATYTTRMLNLVVHLLPYSVVCLICESAINQRFDHAAYRLKPKHRILGQHPMVNDALPNRILSGTVLIKGNVKEFTKDGVLFEDDPAGAEPLRVDDVILATGYRVSFPYLAPGVLDMCEDNHVGVYRLVFPPDKPGLALIGLAQPIGALLPISEMQSRWAARVFAGEATLPSTEDMWRQVNEYQEGVRRRYYQEPRHTLQVDWIDYMDELADQIGVKPNLARLALRDPQLALRLLVGPSLPYQYRLQGPHAWPRAREAIFSYEERVRRALSTGPDFTASSDGKGALLTKPSVEGLLLITIAVLFFSWLLASGWFFPQSWTPPLSV</sequence>
<keyword evidence="8" id="KW-0492">Microsome</keyword>
<organism evidence="27 28">
    <name type="scientific">Amblyomma americanum</name>
    <name type="common">Lone star tick</name>
    <dbReference type="NCBI Taxonomy" id="6943"/>
    <lineage>
        <taxon>Eukaryota</taxon>
        <taxon>Metazoa</taxon>
        <taxon>Ecdysozoa</taxon>
        <taxon>Arthropoda</taxon>
        <taxon>Chelicerata</taxon>
        <taxon>Arachnida</taxon>
        <taxon>Acari</taxon>
        <taxon>Parasitiformes</taxon>
        <taxon>Ixodida</taxon>
        <taxon>Ixodoidea</taxon>
        <taxon>Ixodidae</taxon>
        <taxon>Amblyomminae</taxon>
        <taxon>Amblyomma</taxon>
    </lineage>
</organism>
<evidence type="ECO:0000256" key="25">
    <source>
        <dbReference type="RuleBase" id="RU361177"/>
    </source>
</evidence>
<keyword evidence="6 26" id="KW-0812">Transmembrane</keyword>
<evidence type="ECO:0000256" key="20">
    <source>
        <dbReference type="ARBA" id="ARBA00048459"/>
    </source>
</evidence>
<evidence type="ECO:0000256" key="11">
    <source>
        <dbReference type="ARBA" id="ARBA00023002"/>
    </source>
</evidence>
<keyword evidence="13 26" id="KW-0472">Membrane</keyword>
<evidence type="ECO:0000256" key="2">
    <source>
        <dbReference type="ARBA" id="ARBA00009183"/>
    </source>
</evidence>
<evidence type="ECO:0000256" key="13">
    <source>
        <dbReference type="ARBA" id="ARBA00023136"/>
    </source>
</evidence>
<evidence type="ECO:0000256" key="3">
    <source>
        <dbReference type="ARBA" id="ARBA00022481"/>
    </source>
</evidence>
<dbReference type="SUPFAM" id="SSF51905">
    <property type="entry name" value="FAD/NAD(P)-binding domain"/>
    <property type="match status" value="1"/>
</dbReference>
<accession>A0AAQ4D4Y2</accession>
<evidence type="ECO:0000313" key="27">
    <source>
        <dbReference type="EMBL" id="KAK8757522.1"/>
    </source>
</evidence>
<keyword evidence="28" id="KW-1185">Reference proteome</keyword>
<evidence type="ECO:0000256" key="21">
    <source>
        <dbReference type="ARBA" id="ARBA00048989"/>
    </source>
</evidence>
<evidence type="ECO:0000256" key="23">
    <source>
        <dbReference type="ARBA" id="ARBA00049443"/>
    </source>
</evidence>
<evidence type="ECO:0000256" key="17">
    <source>
        <dbReference type="ARBA" id="ARBA00047855"/>
    </source>
</evidence>
<dbReference type="GO" id="GO:0016174">
    <property type="term" value="F:NAD(P)H oxidase H2O2-forming activity"/>
    <property type="evidence" value="ECO:0007669"/>
    <property type="project" value="UniProtKB-EC"/>
</dbReference>
<dbReference type="InterPro" id="IPR036188">
    <property type="entry name" value="FAD/NAD-bd_sf"/>
</dbReference>
<dbReference type="Gene3D" id="3.50.50.60">
    <property type="entry name" value="FAD/NAD(P)-binding domain"/>
    <property type="match status" value="1"/>
</dbReference>
<gene>
    <name evidence="27" type="ORF">V5799_004847</name>
</gene>
<evidence type="ECO:0000256" key="6">
    <source>
        <dbReference type="ARBA" id="ARBA00022692"/>
    </source>
</evidence>
<reference evidence="27 28" key="1">
    <citation type="journal article" date="2023" name="Arcadia Sci">
        <title>De novo assembly of a long-read Amblyomma americanum tick genome.</title>
        <authorList>
            <person name="Chou S."/>
            <person name="Poskanzer K.E."/>
            <person name="Rollins M."/>
            <person name="Thuy-Boun P.S."/>
        </authorList>
    </citation>
    <scope>NUCLEOTIDE SEQUENCE [LARGE SCALE GENOMIC DNA]</scope>
    <source>
        <strain evidence="27">F_SG_1</strain>
        <tissue evidence="27">Salivary glands</tissue>
    </source>
</reference>
<evidence type="ECO:0000256" key="15">
    <source>
        <dbReference type="ARBA" id="ARBA00047426"/>
    </source>
</evidence>
<evidence type="ECO:0000256" key="10">
    <source>
        <dbReference type="ARBA" id="ARBA00022989"/>
    </source>
</evidence>
<feature type="transmembrane region" description="Helical" evidence="26">
    <location>
        <begin position="343"/>
        <end position="363"/>
    </location>
</feature>